<dbReference type="Proteomes" id="UP000034793">
    <property type="component" value="Unassembled WGS sequence"/>
</dbReference>
<reference evidence="2 3" key="1">
    <citation type="journal article" date="2015" name="Nature">
        <title>rRNA introns, odd ribosomes, and small enigmatic genomes across a large radiation of phyla.</title>
        <authorList>
            <person name="Brown C.T."/>
            <person name="Hug L.A."/>
            <person name="Thomas B.C."/>
            <person name="Sharon I."/>
            <person name="Castelle C.J."/>
            <person name="Singh A."/>
            <person name="Wilkins M.J."/>
            <person name="Williams K.H."/>
            <person name="Banfield J.F."/>
        </authorList>
    </citation>
    <scope>NUCLEOTIDE SEQUENCE [LARGE SCALE GENOMIC DNA]</scope>
</reference>
<comment type="caution">
    <text evidence="2">The sequence shown here is derived from an EMBL/GenBank/DDBJ whole genome shotgun (WGS) entry which is preliminary data.</text>
</comment>
<keyword evidence="1" id="KW-0812">Transmembrane</keyword>
<evidence type="ECO:0000313" key="2">
    <source>
        <dbReference type="EMBL" id="KKR29402.1"/>
    </source>
</evidence>
<dbReference type="Gene3D" id="2.120.10.30">
    <property type="entry name" value="TolB, C-terminal domain"/>
    <property type="match status" value="1"/>
</dbReference>
<dbReference type="SUPFAM" id="SSF101898">
    <property type="entry name" value="NHL repeat"/>
    <property type="match status" value="1"/>
</dbReference>
<protein>
    <recommendedName>
        <fullName evidence="4">PPM-type phosphatase domain-containing protein</fullName>
    </recommendedName>
</protein>
<keyword evidence="1" id="KW-0472">Membrane</keyword>
<accession>A0A0G0SUX4</accession>
<dbReference type="EMBL" id="LBXL01000031">
    <property type="protein sequence ID" value="KKR29402.1"/>
    <property type="molecule type" value="Genomic_DNA"/>
</dbReference>
<gene>
    <name evidence="2" type="ORF">UT61_C0031G0005</name>
</gene>
<proteinExistence type="predicted"/>
<sequence length="639" mass="69833">MSFKLISAKLTSSPGDSSWSQIHDFKPDDKVKLDKRGHLIVCLSIKSEIEEVSSATIGREVITRLQEEYYGNLAKEVLPALSSAVEKVCAEFSRGGVGVEIAALVSIGNAVYFADQGSAEIWVHRRPTYTILLSGEASRVRSASGYPENGDVFVLGTGDFFSRFSESTISGLVSRFGIQSIVEQLAPTVHGEKGAGSLGVVFVQVADQEELGVYEEASYVSSKYAESNTQDNNFSGKKQFGLPRSSIKLVLGKLIPRKGSAGRTTTSLAENEQMIKRRKVSVSVGLVLLVMLLVSIVFGFRQKKNKDIRLLYEGKVSEAEHNLEEAKNLISLDPERARELFSKSKQAYIELSAERGQDASVVALGEQLGSYQESILGEYRVSLDLFVDLSLLTNDFSGDEMVFSDGTLYVLDKAGKKIVSVDIASKRSEVVAGPSQIESEDKLAAYVGRVFVQNSKGVFEVGSAMTKLIEPNWSGENILANAYAGNFYILDKDASKIYRYGGLSSGFSSGQEWLSEGASEGLSNIVSWTIDGTIWMLTGGGDVIRFSQGNQISFAAKGVYPELANKSSAIYTNEDSKYLYIQDSHAGRVVVINKEDGQYKAQYSDEGLKDTKNLVVSENDKKLIVLKDQKLFSIDLKHL</sequence>
<feature type="transmembrane region" description="Helical" evidence="1">
    <location>
        <begin position="280"/>
        <end position="300"/>
    </location>
</feature>
<dbReference type="InterPro" id="IPR011042">
    <property type="entry name" value="6-blade_b-propeller_TolB-like"/>
</dbReference>
<organism evidence="2 3">
    <name type="scientific">Candidatus Woesebacteria bacterium GW2011_GWA1_39_8</name>
    <dbReference type="NCBI Taxonomy" id="1618552"/>
    <lineage>
        <taxon>Bacteria</taxon>
        <taxon>Candidatus Woeseibacteriota</taxon>
    </lineage>
</organism>
<name>A0A0G0SUX4_9BACT</name>
<dbReference type="AlphaFoldDB" id="A0A0G0SUX4"/>
<evidence type="ECO:0000313" key="3">
    <source>
        <dbReference type="Proteomes" id="UP000034793"/>
    </source>
</evidence>
<evidence type="ECO:0008006" key="4">
    <source>
        <dbReference type="Google" id="ProtNLM"/>
    </source>
</evidence>
<keyword evidence="1" id="KW-1133">Transmembrane helix</keyword>
<evidence type="ECO:0000256" key="1">
    <source>
        <dbReference type="SAM" id="Phobius"/>
    </source>
</evidence>